<keyword evidence="8 10" id="KW-0472">Membrane</keyword>
<feature type="transmembrane region" description="Helical" evidence="10">
    <location>
        <begin position="349"/>
        <end position="371"/>
    </location>
</feature>
<feature type="transmembrane region" description="Helical" evidence="10">
    <location>
        <begin position="85"/>
        <end position="107"/>
    </location>
</feature>
<name>A0A514K1E0_9ACTN</name>
<organism evidence="12 13">
    <name type="scientific">Streptomyces calvus</name>
    <dbReference type="NCBI Taxonomy" id="67282"/>
    <lineage>
        <taxon>Bacteria</taxon>
        <taxon>Bacillati</taxon>
        <taxon>Actinomycetota</taxon>
        <taxon>Actinomycetes</taxon>
        <taxon>Kitasatosporales</taxon>
        <taxon>Streptomycetaceae</taxon>
        <taxon>Streptomyces</taxon>
    </lineage>
</organism>
<dbReference type="NCBIfam" id="TIGR00831">
    <property type="entry name" value="a_cpa1"/>
    <property type="match status" value="1"/>
</dbReference>
<dbReference type="InterPro" id="IPR004705">
    <property type="entry name" value="Cation/H_exchanger_CPA1_bac"/>
</dbReference>
<comment type="caution">
    <text evidence="10">Lacks conserved residue(s) required for the propagation of feature annotation.</text>
</comment>
<evidence type="ECO:0000256" key="2">
    <source>
        <dbReference type="ARBA" id="ARBA00022448"/>
    </source>
</evidence>
<evidence type="ECO:0000256" key="3">
    <source>
        <dbReference type="ARBA" id="ARBA00022475"/>
    </source>
</evidence>
<dbReference type="GO" id="GO:0015385">
    <property type="term" value="F:sodium:proton antiporter activity"/>
    <property type="evidence" value="ECO:0007669"/>
    <property type="project" value="InterPro"/>
</dbReference>
<evidence type="ECO:0000256" key="5">
    <source>
        <dbReference type="ARBA" id="ARBA00022989"/>
    </source>
</evidence>
<feature type="transmembrane region" description="Helical" evidence="10">
    <location>
        <begin position="184"/>
        <end position="201"/>
    </location>
</feature>
<dbReference type="PANTHER" id="PTHR10110">
    <property type="entry name" value="SODIUM/HYDROGEN EXCHANGER"/>
    <property type="match status" value="1"/>
</dbReference>
<evidence type="ECO:0000256" key="1">
    <source>
        <dbReference type="ARBA" id="ARBA00004651"/>
    </source>
</evidence>
<feature type="transmembrane region" description="Helical" evidence="10">
    <location>
        <begin position="233"/>
        <end position="252"/>
    </location>
</feature>
<keyword evidence="5 10" id="KW-1133">Transmembrane helix</keyword>
<dbReference type="InterPro" id="IPR018422">
    <property type="entry name" value="Cation/H_exchanger_CPA1"/>
</dbReference>
<dbReference type="OrthoDB" id="57886at2"/>
<gene>
    <name evidence="12" type="ORF">CD934_25170</name>
</gene>
<keyword evidence="4 10" id="KW-0812">Transmembrane</keyword>
<evidence type="ECO:0000256" key="7">
    <source>
        <dbReference type="ARBA" id="ARBA00023065"/>
    </source>
</evidence>
<keyword evidence="9 10" id="KW-0739">Sodium transport</keyword>
<keyword evidence="13" id="KW-1185">Reference proteome</keyword>
<evidence type="ECO:0000313" key="13">
    <source>
        <dbReference type="Proteomes" id="UP000316215"/>
    </source>
</evidence>
<keyword evidence="3 10" id="KW-1003">Cell membrane</keyword>
<comment type="subcellular location">
    <subcellularLocation>
        <location evidence="1 10">Cell membrane</location>
        <topology evidence="1 10">Multi-pass membrane protein</topology>
    </subcellularLocation>
</comment>
<dbReference type="GO" id="GO:0005886">
    <property type="term" value="C:plasma membrane"/>
    <property type="evidence" value="ECO:0007669"/>
    <property type="project" value="UniProtKB-SubCell"/>
</dbReference>
<keyword evidence="7 10" id="KW-0406">Ion transport</keyword>
<dbReference type="InterPro" id="IPR006153">
    <property type="entry name" value="Cation/H_exchanger_TM"/>
</dbReference>
<evidence type="ECO:0000313" key="12">
    <source>
        <dbReference type="EMBL" id="QDI73467.1"/>
    </source>
</evidence>
<evidence type="ECO:0000256" key="10">
    <source>
        <dbReference type="RuleBase" id="RU366002"/>
    </source>
</evidence>
<dbReference type="PANTHER" id="PTHR10110:SF86">
    <property type="entry name" value="SODIUM_HYDROGEN EXCHANGER 7"/>
    <property type="match status" value="1"/>
</dbReference>
<dbReference type="GO" id="GO:0051453">
    <property type="term" value="P:regulation of intracellular pH"/>
    <property type="evidence" value="ECO:0007669"/>
    <property type="project" value="TreeGrafter"/>
</dbReference>
<proteinExistence type="inferred from homology"/>
<dbReference type="Proteomes" id="UP000316215">
    <property type="component" value="Chromosome"/>
</dbReference>
<feature type="transmembrane region" description="Helical" evidence="10">
    <location>
        <begin position="157"/>
        <end position="178"/>
    </location>
</feature>
<keyword evidence="2 10" id="KW-0813">Transport</keyword>
<evidence type="ECO:0000256" key="6">
    <source>
        <dbReference type="ARBA" id="ARBA00023053"/>
    </source>
</evidence>
<evidence type="ECO:0000256" key="8">
    <source>
        <dbReference type="ARBA" id="ARBA00023136"/>
    </source>
</evidence>
<feature type="transmembrane region" description="Helical" evidence="10">
    <location>
        <begin position="383"/>
        <end position="406"/>
    </location>
</feature>
<protein>
    <submittedName>
        <fullName evidence="12">Na+/H+ antiporter</fullName>
    </submittedName>
</protein>
<dbReference type="GO" id="GO:0015386">
    <property type="term" value="F:potassium:proton antiporter activity"/>
    <property type="evidence" value="ECO:0007669"/>
    <property type="project" value="TreeGrafter"/>
</dbReference>
<feature type="transmembrane region" description="Helical" evidence="10">
    <location>
        <begin position="301"/>
        <end position="321"/>
    </location>
</feature>
<evidence type="ECO:0000259" key="11">
    <source>
        <dbReference type="Pfam" id="PF00999"/>
    </source>
</evidence>
<feature type="domain" description="Cation/H+ exchanger transmembrane" evidence="11">
    <location>
        <begin position="17"/>
        <end position="406"/>
    </location>
</feature>
<feature type="transmembrane region" description="Helical" evidence="10">
    <location>
        <begin position="29"/>
        <end position="47"/>
    </location>
</feature>
<keyword evidence="10" id="KW-0050">Antiport</keyword>
<dbReference type="Pfam" id="PF00999">
    <property type="entry name" value="Na_H_Exchanger"/>
    <property type="match status" value="1"/>
</dbReference>
<keyword evidence="6 10" id="KW-0915">Sodium</keyword>
<dbReference type="Gene3D" id="6.10.140.1330">
    <property type="match status" value="1"/>
</dbReference>
<dbReference type="EMBL" id="CP022310">
    <property type="protein sequence ID" value="QDI73467.1"/>
    <property type="molecule type" value="Genomic_DNA"/>
</dbReference>
<dbReference type="AlphaFoldDB" id="A0A514K1E0"/>
<evidence type="ECO:0000256" key="9">
    <source>
        <dbReference type="ARBA" id="ARBA00023201"/>
    </source>
</evidence>
<dbReference type="KEGG" id="sast:CD934_25170"/>
<comment type="similarity">
    <text evidence="10">Belongs to the monovalent cation:proton antiporter 1 (CPA1) transporter (TC 2.A.36) family.</text>
</comment>
<accession>A0A514K1E0</accession>
<reference evidence="12 13" key="1">
    <citation type="submission" date="2017-07" db="EMBL/GenBank/DDBJ databases">
        <title>The Complete Genome of Streptomyces asterosporus-ZSY.</title>
        <authorList>
            <person name="Zhang S."/>
        </authorList>
    </citation>
    <scope>NUCLEOTIDE SEQUENCE [LARGE SCALE GENOMIC DNA]</scope>
    <source>
        <strain evidence="12 13">DSM 41452</strain>
    </source>
</reference>
<sequence>MTVDQLTLLFVLLLGAVVSVPVGERLGLPAPVLMTLLGIVLALLEFVPNVDIPPDLILPLLLPPLLYAAVRRTSWRQFAANVRPILLLAVALVFVTMLCVAAVAHAIVPGLPLAAALALGALVAPPDPVAATAVAGKLGLPRRLVSILEGEGLFNDVTAIVLYNVAIAAVVSGTFSPWEAGLDLVLSAVVAVAVGLALGWGANKLMDLLGDATLQIGLSLLVPYASYVLAEELHGSGVLAVLTTALFLAEYATDADDVMTRLAGHTFWDIVDTLVTGVAFGLVGLELHNAIRTASGRWGELLGWAAAIVGVVVVVRLLWLLPATWLTQRLHAARDTDEEIPVSWRETVVMWWSGMRGVASVALALAIPLETDAQEAFPGRGEIIFLAFGVIMATLLVQGLSLPWLVGRLGVRADTGREKRLEHDLAVRAAKAAKRRLREIEEAEELPEELSEQMLRSAFDIGVRISPDLAEDERREAQRQRALRLKRIRRIQREMLSAARHEVLAARSEPGADPEVVDRVLRHLDVRSLR</sequence>
<dbReference type="RefSeq" id="WP_142195942.1">
    <property type="nucleotide sequence ID" value="NZ_BMSU01000001.1"/>
</dbReference>
<comment type="function">
    <text evidence="10">Na(+)/H(+) antiporter that extrudes sodium in exchange for external protons.</text>
</comment>
<dbReference type="GO" id="GO:0098719">
    <property type="term" value="P:sodium ion import across plasma membrane"/>
    <property type="evidence" value="ECO:0007669"/>
    <property type="project" value="TreeGrafter"/>
</dbReference>
<evidence type="ECO:0000256" key="4">
    <source>
        <dbReference type="ARBA" id="ARBA00022692"/>
    </source>
</evidence>